<dbReference type="SUPFAM" id="SSF111331">
    <property type="entry name" value="NAD kinase/diacylglycerol kinase-like"/>
    <property type="match status" value="1"/>
</dbReference>
<sequence length="462" mass="49863">MASIPSSSDGTYPSSDSDNESSTTNYGHIDDEPVHLSYRNGVLSWGTSELRDEDIIVATTVKGSIAHTIFSLASDTGKSPFELRTTRATLLPQAFLDQYLFNSLPSYLLTDHIHVLISTLSGIGLAPAFFDDVLHPLLRAIGLADSAYSVIRTKSAESVKEFARSTLLVAANEGKKQTVLMLSGDGGMVDTINGLMESGKRSSIYVNPILSQLPLGTGNALFHSLHKPSSIPSIYIQGLRTFLHGTSKPLPIFHVKFSPGSRLLTNEGQTASPLKNGTLFGAVVASYGLHATLVADSDTTEYRKHGDKRFGLVAKDLLFPEDGSTPHAYKADVLLDGKVIDRKEHGYVLASLVSNLEKTFTISPENKPLDGKLRVVDFGPLSGEGAMEVMKAAYAGGKHTEMSEVGYRAVDVLRIEFKEEGESWKWRRCCVDGLIVGVDEGGWMEVGLVGEGNEAVDVVSDI</sequence>
<organism evidence="3 4">
    <name type="scientific">Hyaloscypha variabilis (strain UAMH 11265 / GT02V1 / F)</name>
    <name type="common">Meliniomyces variabilis</name>
    <dbReference type="NCBI Taxonomy" id="1149755"/>
    <lineage>
        <taxon>Eukaryota</taxon>
        <taxon>Fungi</taxon>
        <taxon>Dikarya</taxon>
        <taxon>Ascomycota</taxon>
        <taxon>Pezizomycotina</taxon>
        <taxon>Leotiomycetes</taxon>
        <taxon>Helotiales</taxon>
        <taxon>Hyaloscyphaceae</taxon>
        <taxon>Hyaloscypha</taxon>
        <taxon>Hyaloscypha variabilis</taxon>
    </lineage>
</organism>
<dbReference type="PANTHER" id="PTHR12358">
    <property type="entry name" value="SPHINGOSINE KINASE"/>
    <property type="match status" value="1"/>
</dbReference>
<evidence type="ECO:0000256" key="1">
    <source>
        <dbReference type="SAM" id="MobiDB-lite"/>
    </source>
</evidence>
<dbReference type="GO" id="GO:0001727">
    <property type="term" value="F:lipid kinase activity"/>
    <property type="evidence" value="ECO:0007669"/>
    <property type="project" value="TreeGrafter"/>
</dbReference>
<dbReference type="EMBL" id="KZ613939">
    <property type="protein sequence ID" value="PMD46925.1"/>
    <property type="molecule type" value="Genomic_DNA"/>
</dbReference>
<dbReference type="OrthoDB" id="3853857at2759"/>
<dbReference type="GO" id="GO:0005737">
    <property type="term" value="C:cytoplasm"/>
    <property type="evidence" value="ECO:0007669"/>
    <property type="project" value="TreeGrafter"/>
</dbReference>
<reference evidence="3 4" key="1">
    <citation type="submission" date="2016-04" db="EMBL/GenBank/DDBJ databases">
        <title>A degradative enzymes factory behind the ericoid mycorrhizal symbiosis.</title>
        <authorList>
            <consortium name="DOE Joint Genome Institute"/>
            <person name="Martino E."/>
            <person name="Morin E."/>
            <person name="Grelet G."/>
            <person name="Kuo A."/>
            <person name="Kohler A."/>
            <person name="Daghino S."/>
            <person name="Barry K."/>
            <person name="Choi C."/>
            <person name="Cichocki N."/>
            <person name="Clum A."/>
            <person name="Copeland A."/>
            <person name="Hainaut M."/>
            <person name="Haridas S."/>
            <person name="Labutti K."/>
            <person name="Lindquist E."/>
            <person name="Lipzen A."/>
            <person name="Khouja H.-R."/>
            <person name="Murat C."/>
            <person name="Ohm R."/>
            <person name="Olson A."/>
            <person name="Spatafora J."/>
            <person name="Veneault-Fourrey C."/>
            <person name="Henrissat B."/>
            <person name="Grigoriev I."/>
            <person name="Martin F."/>
            <person name="Perotto S."/>
        </authorList>
    </citation>
    <scope>NUCLEOTIDE SEQUENCE [LARGE SCALE GENOMIC DNA]</scope>
    <source>
        <strain evidence="3 4">F</strain>
    </source>
</reference>
<accession>A0A2J6S827</accession>
<dbReference type="GO" id="GO:0016020">
    <property type="term" value="C:membrane"/>
    <property type="evidence" value="ECO:0007669"/>
    <property type="project" value="TreeGrafter"/>
</dbReference>
<feature type="domain" description="DAGKc" evidence="2">
    <location>
        <begin position="108"/>
        <end position="259"/>
    </location>
</feature>
<gene>
    <name evidence="3" type="ORF">L207DRAFT_451535</name>
</gene>
<dbReference type="InterPro" id="IPR050187">
    <property type="entry name" value="Lipid_Phosphate_FormReg"/>
</dbReference>
<evidence type="ECO:0000259" key="2">
    <source>
        <dbReference type="PROSITE" id="PS50146"/>
    </source>
</evidence>
<dbReference type="Pfam" id="PF00781">
    <property type="entry name" value="DAGK_cat"/>
    <property type="match status" value="1"/>
</dbReference>
<name>A0A2J6S827_HYAVF</name>
<dbReference type="Gene3D" id="3.40.50.10330">
    <property type="entry name" value="Probable inorganic polyphosphate/atp-NAD kinase, domain 1"/>
    <property type="match status" value="1"/>
</dbReference>
<dbReference type="Gene3D" id="2.60.200.40">
    <property type="match status" value="1"/>
</dbReference>
<protein>
    <recommendedName>
        <fullName evidence="2">DAGKc domain-containing protein</fullName>
    </recommendedName>
</protein>
<dbReference type="AlphaFoldDB" id="A0A2J6S827"/>
<feature type="region of interest" description="Disordered" evidence="1">
    <location>
        <begin position="1"/>
        <end position="30"/>
    </location>
</feature>
<dbReference type="InterPro" id="IPR017438">
    <property type="entry name" value="ATP-NAD_kinase_N"/>
</dbReference>
<dbReference type="GO" id="GO:0046512">
    <property type="term" value="P:sphingosine biosynthetic process"/>
    <property type="evidence" value="ECO:0007669"/>
    <property type="project" value="TreeGrafter"/>
</dbReference>
<dbReference type="PROSITE" id="PS50146">
    <property type="entry name" value="DAGK"/>
    <property type="match status" value="1"/>
</dbReference>
<dbReference type="InterPro" id="IPR016064">
    <property type="entry name" value="NAD/diacylglycerol_kinase_sf"/>
</dbReference>
<keyword evidence="4" id="KW-1185">Reference proteome</keyword>
<evidence type="ECO:0000313" key="4">
    <source>
        <dbReference type="Proteomes" id="UP000235786"/>
    </source>
</evidence>
<evidence type="ECO:0000313" key="3">
    <source>
        <dbReference type="EMBL" id="PMD46925.1"/>
    </source>
</evidence>
<dbReference type="PANTHER" id="PTHR12358:SF108">
    <property type="entry name" value="DAGKC DOMAIN-CONTAINING PROTEIN"/>
    <property type="match status" value="1"/>
</dbReference>
<dbReference type="STRING" id="1149755.A0A2J6S827"/>
<dbReference type="InterPro" id="IPR001206">
    <property type="entry name" value="Diacylglycerol_kinase_cat_dom"/>
</dbReference>
<feature type="compositionally biased region" description="Low complexity" evidence="1">
    <location>
        <begin position="1"/>
        <end position="25"/>
    </location>
</feature>
<dbReference type="Proteomes" id="UP000235786">
    <property type="component" value="Unassembled WGS sequence"/>
</dbReference>
<proteinExistence type="predicted"/>